<dbReference type="EMBL" id="PDLM01000033">
    <property type="protein sequence ID" value="RDW56706.1"/>
    <property type="molecule type" value="Genomic_DNA"/>
</dbReference>
<sequence length="322" mass="34843">MSFTELIHDQKTPLPVVPETETCKGGTFIVTGANTGLGFECAKHLVNLSARRVILGVRSLSKGKAAEAKITAETGREGVVEVLHLDLTSHDSVKEFAKTVQELDRVDAIIENAGVALDKYTISEGLETTLTVNVISTMLLAVLVLPKLQESAKRFNISPHLVVVGSAVAFMAKGELEKINGDPLDGLKESGMGNRYAVSKLMQLYAVRHLAATRPVIETGVVINYLNPGLTKTELSRDTGLVSRVMVGIMRATLARTAEIGSRTLLHAAVVGKEGHGKYISECDIKEYKIPSWVTDDSGTHMQTLVWERISKKLNTIQPGCV</sequence>
<evidence type="ECO:0000256" key="1">
    <source>
        <dbReference type="ARBA" id="ARBA00023002"/>
    </source>
</evidence>
<dbReference type="GO" id="GO:0016491">
    <property type="term" value="F:oxidoreductase activity"/>
    <property type="evidence" value="ECO:0007669"/>
    <property type="project" value="UniProtKB-KW"/>
</dbReference>
<dbReference type="PANTHER" id="PTHR43157">
    <property type="entry name" value="PHOSPHATIDYLINOSITOL-GLYCAN BIOSYNTHESIS CLASS F PROTEIN-RELATED"/>
    <property type="match status" value="1"/>
</dbReference>
<comment type="caution">
    <text evidence="2">The sequence shown here is derived from an EMBL/GenBank/DDBJ whole genome shotgun (WGS) entry which is preliminary data.</text>
</comment>
<name>A0A3D8Q4E2_9HELO</name>
<dbReference type="PANTHER" id="PTHR43157:SF31">
    <property type="entry name" value="PHOSPHATIDYLINOSITOL-GLYCAN BIOSYNTHESIS CLASS F PROTEIN"/>
    <property type="match status" value="1"/>
</dbReference>
<dbReference type="Proteomes" id="UP000256645">
    <property type="component" value="Unassembled WGS sequence"/>
</dbReference>
<protein>
    <submittedName>
        <fullName evidence="2">Uncharacterized protein</fullName>
    </submittedName>
</protein>
<dbReference type="AlphaFoldDB" id="A0A3D8Q4E2"/>
<evidence type="ECO:0000313" key="3">
    <source>
        <dbReference type="Proteomes" id="UP000256645"/>
    </source>
</evidence>
<reference evidence="2 3" key="1">
    <citation type="journal article" date="2018" name="IMA Fungus">
        <title>IMA Genome-F 9: Draft genome sequence of Annulohypoxylon stygium, Aspergillus mulundensis, Berkeleyomyces basicola (syn. Thielaviopsis basicola), Ceratocystis smalleyi, two Cercospora beticola strains, Coleophoma cylindrospora, Fusarium fracticaudum, Phialophora cf. hyalina, and Morchella septimelata.</title>
        <authorList>
            <person name="Wingfield B.D."/>
            <person name="Bills G.F."/>
            <person name="Dong Y."/>
            <person name="Huang W."/>
            <person name="Nel W.J."/>
            <person name="Swalarsk-Parry B.S."/>
            <person name="Vaghefi N."/>
            <person name="Wilken P.M."/>
            <person name="An Z."/>
            <person name="de Beer Z.W."/>
            <person name="De Vos L."/>
            <person name="Chen L."/>
            <person name="Duong T.A."/>
            <person name="Gao Y."/>
            <person name="Hammerbacher A."/>
            <person name="Kikkert J.R."/>
            <person name="Li Y."/>
            <person name="Li H."/>
            <person name="Li K."/>
            <person name="Li Q."/>
            <person name="Liu X."/>
            <person name="Ma X."/>
            <person name="Naidoo K."/>
            <person name="Pethybridge S.J."/>
            <person name="Sun J."/>
            <person name="Steenkamp E.T."/>
            <person name="van der Nest M.A."/>
            <person name="van Wyk S."/>
            <person name="Wingfield M.J."/>
            <person name="Xiong C."/>
            <person name="Yue Q."/>
            <person name="Zhang X."/>
        </authorList>
    </citation>
    <scope>NUCLEOTIDE SEQUENCE [LARGE SCALE GENOMIC DNA]</scope>
    <source>
        <strain evidence="2 3">BP6252</strain>
    </source>
</reference>
<organism evidence="2 3">
    <name type="scientific">Coleophoma cylindrospora</name>
    <dbReference type="NCBI Taxonomy" id="1849047"/>
    <lineage>
        <taxon>Eukaryota</taxon>
        <taxon>Fungi</taxon>
        <taxon>Dikarya</taxon>
        <taxon>Ascomycota</taxon>
        <taxon>Pezizomycotina</taxon>
        <taxon>Leotiomycetes</taxon>
        <taxon>Helotiales</taxon>
        <taxon>Dermateaceae</taxon>
        <taxon>Coleophoma</taxon>
    </lineage>
</organism>
<proteinExistence type="predicted"/>
<dbReference type="SUPFAM" id="SSF51735">
    <property type="entry name" value="NAD(P)-binding Rossmann-fold domains"/>
    <property type="match status" value="1"/>
</dbReference>
<dbReference type="STRING" id="1849047.A0A3D8Q4E2"/>
<accession>A0A3D8Q4E2</accession>
<dbReference type="Pfam" id="PF00106">
    <property type="entry name" value="adh_short"/>
    <property type="match status" value="1"/>
</dbReference>
<dbReference type="PRINTS" id="PR00081">
    <property type="entry name" value="GDHRDH"/>
</dbReference>
<dbReference type="Gene3D" id="3.40.50.720">
    <property type="entry name" value="NAD(P)-binding Rossmann-like Domain"/>
    <property type="match status" value="1"/>
</dbReference>
<dbReference type="OrthoDB" id="542013at2759"/>
<dbReference type="InterPro" id="IPR036291">
    <property type="entry name" value="NAD(P)-bd_dom_sf"/>
</dbReference>
<keyword evidence="1" id="KW-0560">Oxidoreductase</keyword>
<gene>
    <name evidence="2" type="ORF">BP6252_14027</name>
</gene>
<evidence type="ECO:0000313" key="2">
    <source>
        <dbReference type="EMBL" id="RDW56706.1"/>
    </source>
</evidence>
<keyword evidence="3" id="KW-1185">Reference proteome</keyword>
<dbReference type="InterPro" id="IPR002347">
    <property type="entry name" value="SDR_fam"/>
</dbReference>